<evidence type="ECO:0000256" key="11">
    <source>
        <dbReference type="ARBA" id="ARBA00022801"/>
    </source>
</evidence>
<comment type="pathway">
    <text evidence="4">Amino-acid biosynthesis; L-histidine biosynthesis; L-histidine from 5-phospho-alpha-D-ribose 1-diphosphate: step 2/9.</text>
</comment>
<dbReference type="InterPro" id="IPR038019">
    <property type="entry name" value="PRib_AMP_CycHydrolase_sf"/>
</dbReference>
<keyword evidence="10" id="KW-0028">Amino-acid biosynthesis</keyword>
<evidence type="ECO:0000259" key="13">
    <source>
        <dbReference type="Pfam" id="PF01502"/>
    </source>
</evidence>
<accession>A0A1G1KYL0</accession>
<reference evidence="14 15" key="1">
    <citation type="journal article" date="2016" name="Nat. Commun.">
        <title>Thousands of microbial genomes shed light on interconnected biogeochemical processes in an aquifer system.</title>
        <authorList>
            <person name="Anantharaman K."/>
            <person name="Brown C.T."/>
            <person name="Hug L.A."/>
            <person name="Sharon I."/>
            <person name="Castelle C.J."/>
            <person name="Probst A.J."/>
            <person name="Thomas B.C."/>
            <person name="Singh A."/>
            <person name="Wilkins M.J."/>
            <person name="Karaoz U."/>
            <person name="Brodie E.L."/>
            <person name="Williams K.H."/>
            <person name="Hubbard S.S."/>
            <person name="Banfield J.F."/>
        </authorList>
    </citation>
    <scope>NUCLEOTIDE SEQUENCE [LARGE SCALE GENOMIC DNA]</scope>
</reference>
<dbReference type="GO" id="GO:0000105">
    <property type="term" value="P:L-histidine biosynthetic process"/>
    <property type="evidence" value="ECO:0007669"/>
    <property type="project" value="UniProtKB-UniPathway"/>
</dbReference>
<evidence type="ECO:0000256" key="1">
    <source>
        <dbReference type="ARBA" id="ARBA00000024"/>
    </source>
</evidence>
<comment type="similarity">
    <text evidence="6">In the N-terminal section; belongs to the PRA-CH family.</text>
</comment>
<dbReference type="InterPro" id="IPR002496">
    <property type="entry name" value="PRib_AMP_CycHydrolase_dom"/>
</dbReference>
<dbReference type="Pfam" id="PF01502">
    <property type="entry name" value="PRA-CH"/>
    <property type="match status" value="1"/>
</dbReference>
<comment type="catalytic activity">
    <reaction evidence="1">
        <text>1-(5-phospho-beta-D-ribosyl)-5'-AMP + H2O = 1-(5-phospho-beta-D-ribosyl)-5-[(5-phospho-beta-D-ribosylamino)methylideneamino]imidazole-4-carboxamide</text>
        <dbReference type="Rhea" id="RHEA:20049"/>
        <dbReference type="ChEBI" id="CHEBI:15377"/>
        <dbReference type="ChEBI" id="CHEBI:58435"/>
        <dbReference type="ChEBI" id="CHEBI:59457"/>
        <dbReference type="EC" id="3.5.4.19"/>
    </reaction>
</comment>
<protein>
    <recommendedName>
        <fullName evidence="9">Histidine biosynthesis bifunctional protein HisIE</fullName>
        <ecNumber evidence="8">3.5.4.19</ecNumber>
        <ecNumber evidence="7">3.6.1.31</ecNumber>
    </recommendedName>
</protein>
<dbReference type="GO" id="GO:0004636">
    <property type="term" value="F:phosphoribosyl-ATP diphosphatase activity"/>
    <property type="evidence" value="ECO:0007669"/>
    <property type="project" value="UniProtKB-EC"/>
</dbReference>
<dbReference type="SUPFAM" id="SSF141734">
    <property type="entry name" value="HisI-like"/>
    <property type="match status" value="1"/>
</dbReference>
<dbReference type="UniPathway" id="UPA00031">
    <property type="reaction ID" value="UER00008"/>
</dbReference>
<proteinExistence type="inferred from homology"/>
<comment type="pathway">
    <text evidence="3">Amino-acid biosynthesis; L-histidine biosynthesis; L-histidine from 5-phospho-alpha-D-ribose 1-diphosphate: step 3/9.</text>
</comment>
<evidence type="ECO:0000256" key="9">
    <source>
        <dbReference type="ARBA" id="ARBA00017720"/>
    </source>
</evidence>
<feature type="domain" description="Phosphoribosyl-AMP cyclohydrolase" evidence="13">
    <location>
        <begin position="26"/>
        <end position="98"/>
    </location>
</feature>
<dbReference type="Gene3D" id="3.10.20.810">
    <property type="entry name" value="Phosphoribosyl-AMP cyclohydrolase"/>
    <property type="match status" value="1"/>
</dbReference>
<evidence type="ECO:0000256" key="2">
    <source>
        <dbReference type="ARBA" id="ARBA00001460"/>
    </source>
</evidence>
<dbReference type="PANTHER" id="PTHR42945">
    <property type="entry name" value="HISTIDINE BIOSYNTHESIS BIFUNCTIONAL PROTEIN"/>
    <property type="match status" value="1"/>
</dbReference>
<evidence type="ECO:0000256" key="8">
    <source>
        <dbReference type="ARBA" id="ARBA00012721"/>
    </source>
</evidence>
<organism evidence="14 15">
    <name type="scientific">Candidatus Danuiimicrobium aquiferis</name>
    <dbReference type="NCBI Taxonomy" id="1801832"/>
    <lineage>
        <taxon>Bacteria</taxon>
        <taxon>Pseudomonadati</taxon>
        <taxon>Candidatus Omnitrophota</taxon>
        <taxon>Candidatus Danuiimicrobium</taxon>
    </lineage>
</organism>
<comment type="caution">
    <text evidence="14">The sequence shown here is derived from an EMBL/GenBank/DDBJ whole genome shotgun (WGS) entry which is preliminary data.</text>
</comment>
<dbReference type="EC" id="3.5.4.19" evidence="8"/>
<dbReference type="FunFam" id="3.10.20.810:FF:000001">
    <property type="entry name" value="Histidine biosynthesis bifunctional protein HisIE"/>
    <property type="match status" value="1"/>
</dbReference>
<evidence type="ECO:0000256" key="10">
    <source>
        <dbReference type="ARBA" id="ARBA00022605"/>
    </source>
</evidence>
<dbReference type="EC" id="3.6.1.31" evidence="7"/>
<dbReference type="Proteomes" id="UP000178187">
    <property type="component" value="Unassembled WGS sequence"/>
</dbReference>
<dbReference type="AlphaFoldDB" id="A0A1G1KYL0"/>
<name>A0A1G1KYL0_9BACT</name>
<evidence type="ECO:0000256" key="6">
    <source>
        <dbReference type="ARBA" id="ARBA00008299"/>
    </source>
</evidence>
<keyword evidence="12" id="KW-0368">Histidine biosynthesis</keyword>
<evidence type="ECO:0000256" key="12">
    <source>
        <dbReference type="ARBA" id="ARBA00023102"/>
    </source>
</evidence>
<evidence type="ECO:0000256" key="3">
    <source>
        <dbReference type="ARBA" id="ARBA00005169"/>
    </source>
</evidence>
<evidence type="ECO:0000256" key="5">
    <source>
        <dbReference type="ARBA" id="ARBA00007731"/>
    </source>
</evidence>
<dbReference type="NCBIfam" id="NF000768">
    <property type="entry name" value="PRK00051.1"/>
    <property type="match status" value="1"/>
</dbReference>
<dbReference type="EMBL" id="MHFR01000037">
    <property type="protein sequence ID" value="OGW97990.1"/>
    <property type="molecule type" value="Genomic_DNA"/>
</dbReference>
<dbReference type="GO" id="GO:0004635">
    <property type="term" value="F:phosphoribosyl-AMP cyclohydrolase activity"/>
    <property type="evidence" value="ECO:0007669"/>
    <property type="project" value="UniProtKB-EC"/>
</dbReference>
<sequence>MINFKFDEQGLMPAIVQDIKTKEVLMVAYVNEESLKKMLKIKKTCFYSRSRKKFWVKGEESGHIQIVKKVFTDCDRDTLLIQVAQKGGACHLGYKSCFVFPVNEKGNMKPVTAKQLFDPNKVYKKK</sequence>
<gene>
    <name evidence="14" type="ORF">A3G33_07065</name>
</gene>
<evidence type="ECO:0000256" key="4">
    <source>
        <dbReference type="ARBA" id="ARBA00005204"/>
    </source>
</evidence>
<comment type="catalytic activity">
    <reaction evidence="2">
        <text>1-(5-phospho-beta-D-ribosyl)-ATP + H2O = 1-(5-phospho-beta-D-ribosyl)-5'-AMP + diphosphate + H(+)</text>
        <dbReference type="Rhea" id="RHEA:22828"/>
        <dbReference type="ChEBI" id="CHEBI:15377"/>
        <dbReference type="ChEBI" id="CHEBI:15378"/>
        <dbReference type="ChEBI" id="CHEBI:33019"/>
        <dbReference type="ChEBI" id="CHEBI:59457"/>
        <dbReference type="ChEBI" id="CHEBI:73183"/>
        <dbReference type="EC" id="3.6.1.31"/>
    </reaction>
</comment>
<evidence type="ECO:0000256" key="7">
    <source>
        <dbReference type="ARBA" id="ARBA00012414"/>
    </source>
</evidence>
<comment type="similarity">
    <text evidence="5">In the C-terminal section; belongs to the PRA-PH family.</text>
</comment>
<keyword evidence="11 14" id="KW-0378">Hydrolase</keyword>
<evidence type="ECO:0000313" key="15">
    <source>
        <dbReference type="Proteomes" id="UP000178187"/>
    </source>
</evidence>
<evidence type="ECO:0000313" key="14">
    <source>
        <dbReference type="EMBL" id="OGW97990.1"/>
    </source>
</evidence>
<dbReference type="PANTHER" id="PTHR42945:SF1">
    <property type="entry name" value="HISTIDINE BIOSYNTHESIS BIFUNCTIONAL PROTEIN HIS7"/>
    <property type="match status" value="1"/>
</dbReference>